<organism evidence="7 8">
    <name type="scientific">Rhodofomes roseus</name>
    <dbReference type="NCBI Taxonomy" id="34475"/>
    <lineage>
        <taxon>Eukaryota</taxon>
        <taxon>Fungi</taxon>
        <taxon>Dikarya</taxon>
        <taxon>Basidiomycota</taxon>
        <taxon>Agaricomycotina</taxon>
        <taxon>Agaricomycetes</taxon>
        <taxon>Polyporales</taxon>
        <taxon>Rhodofomes</taxon>
    </lineage>
</organism>
<evidence type="ECO:0000256" key="1">
    <source>
        <dbReference type="ARBA" id="ARBA00022527"/>
    </source>
</evidence>
<evidence type="ECO:0000256" key="4">
    <source>
        <dbReference type="ARBA" id="ARBA00022777"/>
    </source>
</evidence>
<dbReference type="RefSeq" id="XP_047778952.1">
    <property type="nucleotide sequence ID" value="XM_047919333.1"/>
</dbReference>
<evidence type="ECO:0000313" key="8">
    <source>
        <dbReference type="Proteomes" id="UP000814176"/>
    </source>
</evidence>
<dbReference type="SUPFAM" id="SSF56112">
    <property type="entry name" value="Protein kinase-like (PK-like)"/>
    <property type="match status" value="1"/>
</dbReference>
<comment type="caution">
    <text evidence="7">The sequence shown here is derived from an EMBL/GenBank/DDBJ whole genome shotgun (WGS) entry which is preliminary data.</text>
</comment>
<sequence length="469" mass="51737">MQSQSRERVSASEFPLTPSICHGGHDGCVTDFLEAIRAEGESINGSNPPYILCSPSVTKVDITGGQLTSGSTVSFAVEPACVFKAAMDNDIDEGMVIKKCPSLAGLADNRSTCESGSTMSLTEDYANHAGSRRINASDFEVIRQVERRQTASWKGELVIGRKNDTARLYAIKVFRKTSLGADQGGYTYARTEQAALRSVTERAIPFAMHLCWSFQDEKALYLIMNYVASDLRTFVECHGVLALSDAAIYASQLVHGLMALHAIGIVHCNINPSSLFIENGYLVISDFGHAQIGMGDLAQHVRRANHGPCKGEVEQYQAPELLLEWSPHAVSDWWGFGLVFYYMLTAKHPFLDLHEMVASHPAIVINKILHGKLPKWLVEGDDGALEDLLRKCLERNPAHRLSGEGVKAHPFFSDMNWELSPTNTPLGLCFSVILRCGLTHLSRFGMSSWGDWLREPCVLCKHQVHVGRC</sequence>
<keyword evidence="5" id="KW-0067">ATP-binding</keyword>
<accession>A0ABQ8KG10</accession>
<evidence type="ECO:0000259" key="6">
    <source>
        <dbReference type="PROSITE" id="PS50011"/>
    </source>
</evidence>
<keyword evidence="3" id="KW-0547">Nucleotide-binding</keyword>
<reference evidence="7 8" key="1">
    <citation type="journal article" date="2021" name="Environ. Microbiol.">
        <title>Gene family expansions and transcriptome signatures uncover fungal adaptations to wood decay.</title>
        <authorList>
            <person name="Hage H."/>
            <person name="Miyauchi S."/>
            <person name="Viragh M."/>
            <person name="Drula E."/>
            <person name="Min B."/>
            <person name="Chaduli D."/>
            <person name="Navarro D."/>
            <person name="Favel A."/>
            <person name="Norest M."/>
            <person name="Lesage-Meessen L."/>
            <person name="Balint B."/>
            <person name="Merenyi Z."/>
            <person name="de Eugenio L."/>
            <person name="Morin E."/>
            <person name="Martinez A.T."/>
            <person name="Baldrian P."/>
            <person name="Stursova M."/>
            <person name="Martinez M.J."/>
            <person name="Novotny C."/>
            <person name="Magnuson J.K."/>
            <person name="Spatafora J.W."/>
            <person name="Maurice S."/>
            <person name="Pangilinan J."/>
            <person name="Andreopoulos W."/>
            <person name="LaButti K."/>
            <person name="Hundley H."/>
            <person name="Na H."/>
            <person name="Kuo A."/>
            <person name="Barry K."/>
            <person name="Lipzen A."/>
            <person name="Henrissat B."/>
            <person name="Riley R."/>
            <person name="Ahrendt S."/>
            <person name="Nagy L.G."/>
            <person name="Grigoriev I.V."/>
            <person name="Martin F."/>
            <person name="Rosso M.N."/>
        </authorList>
    </citation>
    <scope>NUCLEOTIDE SEQUENCE [LARGE SCALE GENOMIC DNA]</scope>
    <source>
        <strain evidence="7 8">CIRM-BRFM 1785</strain>
    </source>
</reference>
<keyword evidence="8" id="KW-1185">Reference proteome</keyword>
<dbReference type="Gene3D" id="3.30.200.20">
    <property type="entry name" value="Phosphorylase Kinase, domain 1"/>
    <property type="match status" value="1"/>
</dbReference>
<dbReference type="Pfam" id="PF00069">
    <property type="entry name" value="Pkinase"/>
    <property type="match status" value="1"/>
</dbReference>
<dbReference type="EMBL" id="JADCUA010000010">
    <property type="protein sequence ID" value="KAH9836714.1"/>
    <property type="molecule type" value="Genomic_DNA"/>
</dbReference>
<gene>
    <name evidence="7" type="ORF">C8Q71DRAFT_55732</name>
</gene>
<dbReference type="Gene3D" id="1.10.510.10">
    <property type="entry name" value="Transferase(Phosphotransferase) domain 1"/>
    <property type="match status" value="1"/>
</dbReference>
<name>A0ABQ8KG10_9APHY</name>
<keyword evidence="4" id="KW-0418">Kinase</keyword>
<proteinExistence type="predicted"/>
<keyword evidence="1" id="KW-0723">Serine/threonine-protein kinase</keyword>
<keyword evidence="2" id="KW-0808">Transferase</keyword>
<dbReference type="Proteomes" id="UP000814176">
    <property type="component" value="Unassembled WGS sequence"/>
</dbReference>
<evidence type="ECO:0000256" key="5">
    <source>
        <dbReference type="ARBA" id="ARBA00022840"/>
    </source>
</evidence>
<feature type="domain" description="Protein kinase" evidence="6">
    <location>
        <begin position="128"/>
        <end position="412"/>
    </location>
</feature>
<protein>
    <submittedName>
        <fullName evidence="7">Kinase-like domain-containing protein</fullName>
    </submittedName>
</protein>
<dbReference type="InterPro" id="IPR000719">
    <property type="entry name" value="Prot_kinase_dom"/>
</dbReference>
<evidence type="ECO:0000313" key="7">
    <source>
        <dbReference type="EMBL" id="KAH9836714.1"/>
    </source>
</evidence>
<dbReference type="PROSITE" id="PS50011">
    <property type="entry name" value="PROTEIN_KINASE_DOM"/>
    <property type="match status" value="1"/>
</dbReference>
<evidence type="ECO:0000256" key="3">
    <source>
        <dbReference type="ARBA" id="ARBA00022741"/>
    </source>
</evidence>
<dbReference type="SMART" id="SM00220">
    <property type="entry name" value="S_TKc"/>
    <property type="match status" value="1"/>
</dbReference>
<dbReference type="InterPro" id="IPR011009">
    <property type="entry name" value="Kinase-like_dom_sf"/>
</dbReference>
<dbReference type="PANTHER" id="PTHR24351">
    <property type="entry name" value="RIBOSOMAL PROTEIN S6 KINASE"/>
    <property type="match status" value="1"/>
</dbReference>
<dbReference type="GeneID" id="72000065"/>
<evidence type="ECO:0000256" key="2">
    <source>
        <dbReference type="ARBA" id="ARBA00022679"/>
    </source>
</evidence>